<dbReference type="EMBL" id="BARW01037141">
    <property type="protein sequence ID" value="GAJ22966.1"/>
    <property type="molecule type" value="Genomic_DNA"/>
</dbReference>
<dbReference type="Pfam" id="PF01364">
    <property type="entry name" value="Peptidase_C25"/>
    <property type="match status" value="1"/>
</dbReference>
<reference evidence="2" key="1">
    <citation type="journal article" date="2014" name="Front. Microbiol.">
        <title>High frequency of phylogenetically diverse reductive dehalogenase-homologous genes in deep subseafloor sedimentary metagenomes.</title>
        <authorList>
            <person name="Kawai M."/>
            <person name="Futagami T."/>
            <person name="Toyoda A."/>
            <person name="Takaki Y."/>
            <person name="Nishi S."/>
            <person name="Hori S."/>
            <person name="Arai W."/>
            <person name="Tsubouchi T."/>
            <person name="Morono Y."/>
            <person name="Uchiyama I."/>
            <person name="Ito T."/>
            <person name="Fujiyama A."/>
            <person name="Inagaki F."/>
            <person name="Takami H."/>
        </authorList>
    </citation>
    <scope>NUCLEOTIDE SEQUENCE</scope>
    <source>
        <strain evidence="2">Expedition CK06-06</strain>
    </source>
</reference>
<feature type="non-terminal residue" evidence="2">
    <location>
        <position position="200"/>
    </location>
</feature>
<feature type="domain" description="Gingipain" evidence="1">
    <location>
        <begin position="11"/>
        <end position="200"/>
    </location>
</feature>
<feature type="non-terminal residue" evidence="2">
    <location>
        <position position="1"/>
    </location>
</feature>
<accession>X1VWM1</accession>
<dbReference type="AlphaFoldDB" id="X1VWM1"/>
<name>X1VWM1_9ZZZZ</name>
<gene>
    <name evidence="2" type="ORF">S12H4_57427</name>
</gene>
<sequence>SNVDDGFLHKQFLSDLYFADIYKENGEFEDWDSNGNGIFAEWSSDSNSPDDVMDLKPDVSVGRLPCRNKGEVIAIVEKIIDYENDVYGQSWFNNILLIGGDTNPGVGEPFPYEGEVDCEWVLRYLDGFDATRLYISDGTLTGPDDFIPAFNNGNGFVYYAGHGWQYRMGTYAPDDNELLFFMHNDYVPQLNNENMCPVMV</sequence>
<comment type="caution">
    <text evidence="2">The sequence shown here is derived from an EMBL/GenBank/DDBJ whole genome shotgun (WGS) entry which is preliminary data.</text>
</comment>
<dbReference type="InterPro" id="IPR029030">
    <property type="entry name" value="Caspase-like_dom_sf"/>
</dbReference>
<proteinExistence type="predicted"/>
<evidence type="ECO:0000259" key="1">
    <source>
        <dbReference type="Pfam" id="PF01364"/>
    </source>
</evidence>
<organism evidence="2">
    <name type="scientific">marine sediment metagenome</name>
    <dbReference type="NCBI Taxonomy" id="412755"/>
    <lineage>
        <taxon>unclassified sequences</taxon>
        <taxon>metagenomes</taxon>
        <taxon>ecological metagenomes</taxon>
    </lineage>
</organism>
<dbReference type="GO" id="GO:0008234">
    <property type="term" value="F:cysteine-type peptidase activity"/>
    <property type="evidence" value="ECO:0007669"/>
    <property type="project" value="InterPro"/>
</dbReference>
<dbReference type="Gene3D" id="3.40.50.1460">
    <property type="match status" value="1"/>
</dbReference>
<dbReference type="InterPro" id="IPR001769">
    <property type="entry name" value="Gingipain"/>
</dbReference>
<dbReference type="SUPFAM" id="SSF52129">
    <property type="entry name" value="Caspase-like"/>
    <property type="match status" value="1"/>
</dbReference>
<evidence type="ECO:0000313" key="2">
    <source>
        <dbReference type="EMBL" id="GAJ22966.1"/>
    </source>
</evidence>
<protein>
    <recommendedName>
        <fullName evidence="1">Gingipain domain-containing protein</fullName>
    </recommendedName>
</protein>
<dbReference type="GO" id="GO:0006508">
    <property type="term" value="P:proteolysis"/>
    <property type="evidence" value="ECO:0007669"/>
    <property type="project" value="InterPro"/>
</dbReference>